<dbReference type="GO" id="GO:0071555">
    <property type="term" value="P:cell wall organization"/>
    <property type="evidence" value="ECO:0007669"/>
    <property type="project" value="InterPro"/>
</dbReference>
<keyword evidence="1" id="KW-0732">Signal</keyword>
<proteinExistence type="predicted"/>
<feature type="signal peptide" evidence="1">
    <location>
        <begin position="1"/>
        <end position="22"/>
    </location>
</feature>
<dbReference type="GO" id="GO:0030288">
    <property type="term" value="C:outer membrane-bounded periplasmic space"/>
    <property type="evidence" value="ECO:0007669"/>
    <property type="project" value="InterPro"/>
</dbReference>
<dbReference type="SUPFAM" id="SSF49354">
    <property type="entry name" value="PapD-like"/>
    <property type="match status" value="1"/>
</dbReference>
<evidence type="ECO:0000313" key="4">
    <source>
        <dbReference type="Proteomes" id="UP000464787"/>
    </source>
</evidence>
<accession>A0A857J1N7</accession>
<dbReference type="PANTHER" id="PTHR30251">
    <property type="entry name" value="PILUS ASSEMBLY CHAPERONE"/>
    <property type="match status" value="1"/>
</dbReference>
<sequence length="243" mass="25624">MHPGRFAAKCLALFLAAAAASAASLAIAPVGLDLPASQKAARLSLANNAPTPLNVQVRVFQWRQVDGQDRLLPTQDVVASPPATTIPPGQTYVIRVARLSPAPVLAEESYRLLIDEIAPAADDQAGKGVAMVLRTSLPVFFGDPQAAAVLQWRVFQNGTELVAEASNRSRRHVKLSDLAARSGDSSLRFSSGLTGYVLPGSTRRFRVAIPAADEAAFARGTDITLTGRAGAAMVQEPVHVLGR</sequence>
<gene>
    <name evidence="3" type="ORF">GT347_01525</name>
</gene>
<feature type="domain" description="Pili assembly chaperone N-terminal" evidence="2">
    <location>
        <begin position="25"/>
        <end position="141"/>
    </location>
</feature>
<dbReference type="InterPro" id="IPR016147">
    <property type="entry name" value="Pili_assmbl_chaperone_N"/>
</dbReference>
<dbReference type="Pfam" id="PF00345">
    <property type="entry name" value="PapD_N"/>
    <property type="match status" value="1"/>
</dbReference>
<feature type="chain" id="PRO_5032751476" evidence="1">
    <location>
        <begin position="23"/>
        <end position="243"/>
    </location>
</feature>
<dbReference type="Proteomes" id="UP000464787">
    <property type="component" value="Chromosome"/>
</dbReference>
<dbReference type="KEGG" id="xyk:GT347_01525"/>
<dbReference type="RefSeq" id="WP_160550303.1">
    <property type="nucleotide sequence ID" value="NZ_CP047650.1"/>
</dbReference>
<name>A0A857J1N7_9BURK</name>
<dbReference type="Gene3D" id="2.60.40.10">
    <property type="entry name" value="Immunoglobulins"/>
    <property type="match status" value="1"/>
</dbReference>
<dbReference type="InterPro" id="IPR008962">
    <property type="entry name" value="PapD-like_sf"/>
</dbReference>
<dbReference type="EMBL" id="CP047650">
    <property type="protein sequence ID" value="QHI96785.1"/>
    <property type="molecule type" value="Genomic_DNA"/>
</dbReference>
<keyword evidence="4" id="KW-1185">Reference proteome</keyword>
<dbReference type="PANTHER" id="PTHR30251:SF4">
    <property type="entry name" value="SLR1668 PROTEIN"/>
    <property type="match status" value="1"/>
</dbReference>
<dbReference type="AlphaFoldDB" id="A0A857J1N7"/>
<dbReference type="InterPro" id="IPR013783">
    <property type="entry name" value="Ig-like_fold"/>
</dbReference>
<evidence type="ECO:0000256" key="1">
    <source>
        <dbReference type="SAM" id="SignalP"/>
    </source>
</evidence>
<protein>
    <submittedName>
        <fullName evidence="3">Fimbria/pilus periplasmic chaperone</fullName>
    </submittedName>
</protein>
<evidence type="ECO:0000259" key="2">
    <source>
        <dbReference type="Pfam" id="PF00345"/>
    </source>
</evidence>
<dbReference type="InterPro" id="IPR050643">
    <property type="entry name" value="Periplasmic_pilus_chap"/>
</dbReference>
<organism evidence="3 4">
    <name type="scientific">Xylophilus rhododendri</name>
    <dbReference type="NCBI Taxonomy" id="2697032"/>
    <lineage>
        <taxon>Bacteria</taxon>
        <taxon>Pseudomonadati</taxon>
        <taxon>Pseudomonadota</taxon>
        <taxon>Betaproteobacteria</taxon>
        <taxon>Burkholderiales</taxon>
        <taxon>Xylophilus</taxon>
    </lineage>
</organism>
<evidence type="ECO:0000313" key="3">
    <source>
        <dbReference type="EMBL" id="QHI96785.1"/>
    </source>
</evidence>
<reference evidence="3 4" key="1">
    <citation type="submission" date="2020-01" db="EMBL/GenBank/DDBJ databases">
        <title>Genome sequencing of strain KACC 21265.</title>
        <authorList>
            <person name="Heo J."/>
            <person name="Kim S.-J."/>
            <person name="Kim J.-S."/>
            <person name="Hong S.-B."/>
            <person name="Kwon S.-W."/>
        </authorList>
    </citation>
    <scope>NUCLEOTIDE SEQUENCE [LARGE SCALE GENOMIC DNA]</scope>
    <source>
        <strain evidence="3 4">KACC 21265</strain>
    </source>
</reference>